<evidence type="ECO:0000256" key="2">
    <source>
        <dbReference type="ARBA" id="ARBA00012980"/>
    </source>
</evidence>
<dbReference type="CDD" id="cd01672">
    <property type="entry name" value="TMPK"/>
    <property type="match status" value="1"/>
</dbReference>
<dbReference type="Proteomes" id="UP000285655">
    <property type="component" value="Unassembled WGS sequence"/>
</dbReference>
<keyword evidence="5 11" id="KW-0545">Nucleotide biosynthesis</keyword>
<keyword evidence="4 11" id="KW-0808">Transferase</keyword>
<dbReference type="Pfam" id="PF02223">
    <property type="entry name" value="Thymidylate_kin"/>
    <property type="match status" value="1"/>
</dbReference>
<comment type="catalytic activity">
    <reaction evidence="9 11">
        <text>dTMP + ATP = dTDP + ADP</text>
        <dbReference type="Rhea" id="RHEA:13517"/>
        <dbReference type="ChEBI" id="CHEBI:30616"/>
        <dbReference type="ChEBI" id="CHEBI:58369"/>
        <dbReference type="ChEBI" id="CHEBI:63528"/>
        <dbReference type="ChEBI" id="CHEBI:456216"/>
        <dbReference type="EC" id="2.7.4.9"/>
    </reaction>
</comment>
<dbReference type="PANTHER" id="PTHR10344:SF4">
    <property type="entry name" value="UMP-CMP KINASE 2, MITOCHONDRIAL"/>
    <property type="match status" value="1"/>
</dbReference>
<dbReference type="PANTHER" id="PTHR10344">
    <property type="entry name" value="THYMIDYLATE KINASE"/>
    <property type="match status" value="1"/>
</dbReference>
<evidence type="ECO:0000256" key="8">
    <source>
        <dbReference type="ARBA" id="ARBA00022840"/>
    </source>
</evidence>
<evidence type="ECO:0000256" key="1">
    <source>
        <dbReference type="ARBA" id="ARBA00009776"/>
    </source>
</evidence>
<gene>
    <name evidence="11 13" type="primary">tmk</name>
    <name evidence="13" type="ORF">C4544_02995</name>
</gene>
<comment type="caution">
    <text evidence="13">The sequence shown here is derived from an EMBL/GenBank/DDBJ whole genome shotgun (WGS) entry which is preliminary data.</text>
</comment>
<comment type="function">
    <text evidence="10 11">Phosphorylation of dTMP to form dTDP in both de novo and salvage pathways of dTTP synthesis.</text>
</comment>
<evidence type="ECO:0000256" key="11">
    <source>
        <dbReference type="HAMAP-Rule" id="MF_00165"/>
    </source>
</evidence>
<dbReference type="EC" id="2.7.4.9" evidence="2 11"/>
<dbReference type="InterPro" id="IPR039430">
    <property type="entry name" value="Thymidylate_kin-like_dom"/>
</dbReference>
<evidence type="ECO:0000256" key="10">
    <source>
        <dbReference type="ARBA" id="ARBA00057735"/>
    </source>
</evidence>
<dbReference type="GO" id="GO:0006227">
    <property type="term" value="P:dUDP biosynthetic process"/>
    <property type="evidence" value="ECO:0007669"/>
    <property type="project" value="TreeGrafter"/>
</dbReference>
<reference evidence="13 14" key="1">
    <citation type="journal article" date="2017" name="ISME J.">
        <title>Energy and carbon metabolisms in a deep terrestrial subsurface fluid microbial community.</title>
        <authorList>
            <person name="Momper L."/>
            <person name="Jungbluth S.P."/>
            <person name="Lee M.D."/>
            <person name="Amend J.P."/>
        </authorList>
    </citation>
    <scope>NUCLEOTIDE SEQUENCE [LARGE SCALE GENOMIC DNA]</scope>
    <source>
        <strain evidence="13">SURF_29</strain>
    </source>
</reference>
<dbReference type="GO" id="GO:0004798">
    <property type="term" value="F:dTMP kinase activity"/>
    <property type="evidence" value="ECO:0007669"/>
    <property type="project" value="UniProtKB-UniRule"/>
</dbReference>
<evidence type="ECO:0000313" key="14">
    <source>
        <dbReference type="Proteomes" id="UP000285655"/>
    </source>
</evidence>
<organism evidence="13 14">
    <name type="scientific">candidate division WS5 bacterium</name>
    <dbReference type="NCBI Taxonomy" id="2093353"/>
    <lineage>
        <taxon>Bacteria</taxon>
        <taxon>candidate division WS5</taxon>
    </lineage>
</organism>
<evidence type="ECO:0000313" key="13">
    <source>
        <dbReference type="EMBL" id="RJO61455.1"/>
    </source>
</evidence>
<evidence type="ECO:0000256" key="5">
    <source>
        <dbReference type="ARBA" id="ARBA00022727"/>
    </source>
</evidence>
<dbReference type="InterPro" id="IPR027417">
    <property type="entry name" value="P-loop_NTPase"/>
</dbReference>
<keyword evidence="8 11" id="KW-0067">ATP-binding</keyword>
<evidence type="ECO:0000256" key="4">
    <source>
        <dbReference type="ARBA" id="ARBA00022679"/>
    </source>
</evidence>
<evidence type="ECO:0000256" key="3">
    <source>
        <dbReference type="ARBA" id="ARBA00017144"/>
    </source>
</evidence>
<dbReference type="AlphaFoldDB" id="A0A419DEE5"/>
<evidence type="ECO:0000259" key="12">
    <source>
        <dbReference type="Pfam" id="PF02223"/>
    </source>
</evidence>
<dbReference type="PROSITE" id="PS01331">
    <property type="entry name" value="THYMIDYLATE_KINASE"/>
    <property type="match status" value="1"/>
</dbReference>
<dbReference type="GO" id="GO:0005829">
    <property type="term" value="C:cytosol"/>
    <property type="evidence" value="ECO:0007669"/>
    <property type="project" value="TreeGrafter"/>
</dbReference>
<dbReference type="GO" id="GO:0006235">
    <property type="term" value="P:dTTP biosynthetic process"/>
    <property type="evidence" value="ECO:0007669"/>
    <property type="project" value="UniProtKB-UniRule"/>
</dbReference>
<keyword evidence="7 11" id="KW-0418">Kinase</keyword>
<dbReference type="SUPFAM" id="SSF52540">
    <property type="entry name" value="P-loop containing nucleoside triphosphate hydrolases"/>
    <property type="match status" value="1"/>
</dbReference>
<comment type="similarity">
    <text evidence="1 11">Belongs to the thymidylate kinase family.</text>
</comment>
<accession>A0A419DEE5</accession>
<dbReference type="NCBIfam" id="TIGR00041">
    <property type="entry name" value="DTMP_kinase"/>
    <property type="match status" value="1"/>
</dbReference>
<feature type="domain" description="Thymidylate kinase-like" evidence="12">
    <location>
        <begin position="9"/>
        <end position="199"/>
    </location>
</feature>
<dbReference type="Gene3D" id="3.40.50.300">
    <property type="entry name" value="P-loop containing nucleotide triphosphate hydrolases"/>
    <property type="match status" value="1"/>
</dbReference>
<dbReference type="FunFam" id="3.40.50.300:FF:000225">
    <property type="entry name" value="Thymidylate kinase"/>
    <property type="match status" value="1"/>
</dbReference>
<feature type="binding site" evidence="11">
    <location>
        <begin position="10"/>
        <end position="17"/>
    </location>
    <ligand>
        <name>ATP</name>
        <dbReference type="ChEBI" id="CHEBI:30616"/>
    </ligand>
</feature>
<evidence type="ECO:0000256" key="7">
    <source>
        <dbReference type="ARBA" id="ARBA00022777"/>
    </source>
</evidence>
<dbReference type="GO" id="GO:0005524">
    <property type="term" value="F:ATP binding"/>
    <property type="evidence" value="ECO:0007669"/>
    <property type="project" value="UniProtKB-UniRule"/>
</dbReference>
<dbReference type="InterPro" id="IPR018094">
    <property type="entry name" value="Thymidylate_kinase"/>
</dbReference>
<dbReference type="EMBL" id="QZJW01000019">
    <property type="protein sequence ID" value="RJO61455.1"/>
    <property type="molecule type" value="Genomic_DNA"/>
</dbReference>
<protein>
    <recommendedName>
        <fullName evidence="3 11">Thymidylate kinase</fullName>
        <ecNumber evidence="2 11">2.7.4.9</ecNumber>
    </recommendedName>
    <alternativeName>
        <fullName evidence="11">dTMP kinase</fullName>
    </alternativeName>
</protein>
<dbReference type="InterPro" id="IPR018095">
    <property type="entry name" value="Thymidylate_kin_CS"/>
</dbReference>
<keyword evidence="6 11" id="KW-0547">Nucleotide-binding</keyword>
<dbReference type="GO" id="GO:0006233">
    <property type="term" value="P:dTDP biosynthetic process"/>
    <property type="evidence" value="ECO:0007669"/>
    <property type="project" value="InterPro"/>
</dbReference>
<evidence type="ECO:0000256" key="9">
    <source>
        <dbReference type="ARBA" id="ARBA00048743"/>
    </source>
</evidence>
<proteinExistence type="inferred from homology"/>
<sequence length="211" mass="23986">MAGVFITGEGIDCCGKSTQLELLENKLQDAGIKVAMFREPGGTSMCEEIRKLLLHKDEAENIAPWTECLLYTAARAQLVHEKAVPVLEQVDCLLIDRYRDSTEVYQGIARGLGAEEVILLTEITTGGFMPDLTFYFDIDFKTSRQRKINSGTKPDRLERQPDEFHKALIKGYRSLVKKYPERIVMIDGNQSIEDVHQSVLRVVNERFDFNL</sequence>
<dbReference type="HAMAP" id="MF_00165">
    <property type="entry name" value="Thymidylate_kinase"/>
    <property type="match status" value="1"/>
</dbReference>
<name>A0A419DEE5_9BACT</name>
<evidence type="ECO:0000256" key="6">
    <source>
        <dbReference type="ARBA" id="ARBA00022741"/>
    </source>
</evidence>